<dbReference type="InParanoid" id="A0A1U7ZFL3"/>
<feature type="transmembrane region" description="Helical" evidence="1">
    <location>
        <begin position="463"/>
        <end position="484"/>
    </location>
</feature>
<evidence type="ECO:0000256" key="1">
    <source>
        <dbReference type="SAM" id="Phobius"/>
    </source>
</evidence>
<dbReference type="SUPFAM" id="SSF48403">
    <property type="entry name" value="Ankyrin repeat"/>
    <property type="match status" value="1"/>
</dbReference>
<feature type="transmembrane region" description="Helical" evidence="1">
    <location>
        <begin position="504"/>
        <end position="533"/>
    </location>
</feature>
<feature type="transmembrane region" description="Helical" evidence="1">
    <location>
        <begin position="582"/>
        <end position="606"/>
    </location>
</feature>
<dbReference type="GeneID" id="104593512"/>
<keyword evidence="3" id="KW-1185">Reference proteome</keyword>
<keyword evidence="1" id="KW-0472">Membrane</keyword>
<dbReference type="AlphaFoldDB" id="A0A1U7ZFL3"/>
<keyword evidence="1" id="KW-0812">Transmembrane</keyword>
<dbReference type="Pfam" id="PF13962">
    <property type="entry name" value="PGG"/>
    <property type="match status" value="1"/>
</dbReference>
<dbReference type="OrthoDB" id="910927at2759"/>
<dbReference type="OMA" id="CRATFVF"/>
<dbReference type="STRING" id="4432.A0A1U7ZFL3"/>
<organism evidence="3 4">
    <name type="scientific">Nelumbo nucifera</name>
    <name type="common">Sacred lotus</name>
    <dbReference type="NCBI Taxonomy" id="4432"/>
    <lineage>
        <taxon>Eukaryota</taxon>
        <taxon>Viridiplantae</taxon>
        <taxon>Streptophyta</taxon>
        <taxon>Embryophyta</taxon>
        <taxon>Tracheophyta</taxon>
        <taxon>Spermatophyta</taxon>
        <taxon>Magnoliopsida</taxon>
        <taxon>Proteales</taxon>
        <taxon>Nelumbonaceae</taxon>
        <taxon>Nelumbo</taxon>
    </lineage>
</organism>
<dbReference type="eggNOG" id="KOG0504">
    <property type="taxonomic scope" value="Eukaryota"/>
</dbReference>
<evidence type="ECO:0000313" key="4">
    <source>
        <dbReference type="RefSeq" id="XP_010251695.1"/>
    </source>
</evidence>
<accession>A0A1U7ZFL3</accession>
<evidence type="ECO:0000259" key="2">
    <source>
        <dbReference type="Pfam" id="PF13962"/>
    </source>
</evidence>
<dbReference type="InterPro" id="IPR002110">
    <property type="entry name" value="Ankyrin_rpt"/>
</dbReference>
<dbReference type="PANTHER" id="PTHR24177:SF292">
    <property type="entry name" value="ANKYRIN REPEAT FAMILY PROTEIN-RELATED"/>
    <property type="match status" value="1"/>
</dbReference>
<dbReference type="InterPro" id="IPR036770">
    <property type="entry name" value="Ankyrin_rpt-contain_sf"/>
</dbReference>
<sequence>MDAGVKRDLVRASHSGDWEAAVQIFDRYPDALTSWINEYSETSLHIAANVGHTQFVLNLTRRLASHDIAKTDWSNHVALHGAAAADCTEIARAMMERNETLTGFINYRGETPLIKAFQCAGKEMVDFLYQSDKAKDPCPFERENIGVRTLTNAIYSGYFDEALYLVDNFPHLLVGFDEKDNTALLALAKKPSVFKSSSRLGFLEGIIYSCIHLEQAHDRTPNGTTQNAIGSNTQNPTTGTSAMPNLVRFLQKALINRVAIIKRVYNKKLMHKQSVELVKRICEQLEDISAQIEDGRIENMEAPFYQVRGAMHLAAENGIEELIIECLNHFPGQVWYVLDDQHCRYHKRASYQGTPFHTAIVYRQEKIFNLIHRTGGFKKMLSFYGSNMLHLVAKLAPSSRINCVSGAALQMQRELQWFKEIEKFVSPHCKEETNNEGKTPRAAFGEEHMDLVEKGEKWMKDTATSCMIVATLIATVVFAAAFTVPGGNIDGKGTPIFLEETSFMIFLISDTIALFSSITSVLMFLAILTARYAVDDFLESLPKKLIIGLATLFISIAGMVIAFSSALFIILGDQKKRLITPIILFACLPVTSFGLLEFPLFIEIIFSTYGQGIFHRKCDHLIFRS</sequence>
<dbReference type="InterPro" id="IPR026961">
    <property type="entry name" value="PGG_dom"/>
</dbReference>
<dbReference type="KEGG" id="nnu:104593512"/>
<gene>
    <name evidence="4" type="primary">LOC104593512</name>
</gene>
<dbReference type="Pfam" id="PF12796">
    <property type="entry name" value="Ank_2"/>
    <property type="match status" value="1"/>
</dbReference>
<feature type="transmembrane region" description="Helical" evidence="1">
    <location>
        <begin position="545"/>
        <end position="570"/>
    </location>
</feature>
<feature type="domain" description="PGG" evidence="2">
    <location>
        <begin position="456"/>
        <end position="569"/>
    </location>
</feature>
<dbReference type="PANTHER" id="PTHR24177">
    <property type="entry name" value="CASKIN"/>
    <property type="match status" value="1"/>
</dbReference>
<reference evidence="4" key="1">
    <citation type="submission" date="2025-08" db="UniProtKB">
        <authorList>
            <consortium name="RefSeq"/>
        </authorList>
    </citation>
    <scope>IDENTIFICATION</scope>
</reference>
<keyword evidence="1" id="KW-1133">Transmembrane helix</keyword>
<dbReference type="GO" id="GO:0016020">
    <property type="term" value="C:membrane"/>
    <property type="evidence" value="ECO:0000318"/>
    <property type="project" value="GO_Central"/>
</dbReference>
<evidence type="ECO:0000313" key="3">
    <source>
        <dbReference type="Proteomes" id="UP000189703"/>
    </source>
</evidence>
<dbReference type="Gene3D" id="1.25.40.20">
    <property type="entry name" value="Ankyrin repeat-containing domain"/>
    <property type="match status" value="1"/>
</dbReference>
<dbReference type="Proteomes" id="UP000189703">
    <property type="component" value="Unplaced"/>
</dbReference>
<protein>
    <submittedName>
        <fullName evidence="4">Ankyrin repeat-containing protein At5g02620-like isoform X1</fullName>
    </submittedName>
</protein>
<dbReference type="RefSeq" id="XP_010251695.1">
    <property type="nucleotide sequence ID" value="XM_010253393.2"/>
</dbReference>
<proteinExistence type="predicted"/>
<name>A0A1U7ZFL3_NELNU</name>